<evidence type="ECO:0000313" key="1">
    <source>
        <dbReference type="EMBL" id="CDA70322.1"/>
    </source>
</evidence>
<protein>
    <submittedName>
        <fullName evidence="1">Uncharacterized protein</fullName>
    </submittedName>
</protein>
<gene>
    <name evidence="1" type="ORF">BN509_00210</name>
</gene>
<dbReference type="EMBL" id="CBCJ010000046">
    <property type="protein sequence ID" value="CDA70322.1"/>
    <property type="molecule type" value="Genomic_DNA"/>
</dbReference>
<name>R6CY71_9BACT</name>
<sequence length="40" mass="4783">MEAKIQYKNERNRVRSAKILEDILIQRRAELSIQKLSARL</sequence>
<proteinExistence type="predicted"/>
<organism evidence="1 2">
    <name type="scientific">Phocaeicola coprocola CAG:162</name>
    <dbReference type="NCBI Taxonomy" id="1263040"/>
    <lineage>
        <taxon>Bacteria</taxon>
        <taxon>Pseudomonadati</taxon>
        <taxon>Bacteroidota</taxon>
        <taxon>Bacteroidia</taxon>
        <taxon>Bacteroidales</taxon>
        <taxon>Bacteroidaceae</taxon>
        <taxon>Phocaeicola</taxon>
    </lineage>
</organism>
<dbReference type="Proteomes" id="UP000018362">
    <property type="component" value="Unassembled WGS sequence"/>
</dbReference>
<dbReference type="AlphaFoldDB" id="R6CY71"/>
<comment type="caution">
    <text evidence="1">The sequence shown here is derived from an EMBL/GenBank/DDBJ whole genome shotgun (WGS) entry which is preliminary data.</text>
</comment>
<accession>R6CY71</accession>
<reference evidence="1" key="1">
    <citation type="submission" date="2012-11" db="EMBL/GenBank/DDBJ databases">
        <title>Dependencies among metagenomic species, viruses, plasmids and units of genetic variation.</title>
        <authorList>
            <person name="Nielsen H.B."/>
            <person name="Almeida M."/>
            <person name="Juncker A.S."/>
            <person name="Rasmussen S."/>
            <person name="Li J."/>
            <person name="Sunagawa S."/>
            <person name="Plichta D."/>
            <person name="Gautier L."/>
            <person name="Le Chatelier E."/>
            <person name="Peletier E."/>
            <person name="Bonde I."/>
            <person name="Nielsen T."/>
            <person name="Manichanh C."/>
            <person name="Arumugam M."/>
            <person name="Batto J."/>
            <person name="Santos M.B.Q.D."/>
            <person name="Blom N."/>
            <person name="Borruel N."/>
            <person name="Burgdorf K.S."/>
            <person name="Boumezbeur F."/>
            <person name="Casellas F."/>
            <person name="Dore J."/>
            <person name="Guarner F."/>
            <person name="Hansen T."/>
            <person name="Hildebrand F."/>
            <person name="Kaas R.S."/>
            <person name="Kennedy S."/>
            <person name="Kristiansen K."/>
            <person name="Kultima J.R."/>
            <person name="Leonard P."/>
            <person name="Levenez F."/>
            <person name="Lund O."/>
            <person name="Moumen B."/>
            <person name="Le Paslier D."/>
            <person name="Pons N."/>
            <person name="Pedersen O."/>
            <person name="Prifti E."/>
            <person name="Qin J."/>
            <person name="Raes J."/>
            <person name="Tap J."/>
            <person name="Tims S."/>
            <person name="Ussery D.W."/>
            <person name="Yamada T."/>
            <person name="MetaHit consortium"/>
            <person name="Renault P."/>
            <person name="Sicheritz-Ponten T."/>
            <person name="Bork P."/>
            <person name="Wang J."/>
            <person name="Brunak S."/>
            <person name="Ehrlich S.D."/>
        </authorList>
    </citation>
    <scope>NUCLEOTIDE SEQUENCE [LARGE SCALE GENOMIC DNA]</scope>
</reference>
<evidence type="ECO:0000313" key="2">
    <source>
        <dbReference type="Proteomes" id="UP000018362"/>
    </source>
</evidence>